<dbReference type="InterPro" id="IPR044700">
    <property type="entry name" value="PIP2/PIPL1"/>
</dbReference>
<feature type="region of interest" description="Disordered" evidence="1">
    <location>
        <begin position="54"/>
        <end position="105"/>
    </location>
</feature>
<comment type="caution">
    <text evidence="3">The sequence shown here is derived from an EMBL/GenBank/DDBJ whole genome shotgun (WGS) entry which is preliminary data.</text>
</comment>
<dbReference type="GO" id="GO:0050793">
    <property type="term" value="P:regulation of developmental process"/>
    <property type="evidence" value="ECO:0007669"/>
    <property type="project" value="InterPro"/>
</dbReference>
<feature type="compositionally biased region" description="Basic residues" evidence="1">
    <location>
        <begin position="91"/>
        <end position="105"/>
    </location>
</feature>
<evidence type="ECO:0000313" key="3">
    <source>
        <dbReference type="EMBL" id="KAK9287229.1"/>
    </source>
</evidence>
<accession>A0AAP0WZX7</accession>
<sequence length="105" mass="11190">MAGGLRSLTLFALFFLLMCSILFEIEARRMAGLKAASSANVGMQGSYDGLAISSIKHSGPSPGGGGHKKFRNPQIFGGIKESGPSPGQGHKYFRGRHHHGSFFQP</sequence>
<feature type="chain" id="PRO_5042947897" evidence="2">
    <location>
        <begin position="28"/>
        <end position="105"/>
    </location>
</feature>
<reference evidence="3 4" key="1">
    <citation type="journal article" date="2024" name="Plant J.">
        <title>Genome sequences and population genomics reveal climatic adaptation and genomic divergence between two closely related sweetgum species.</title>
        <authorList>
            <person name="Xu W.Q."/>
            <person name="Ren C.Q."/>
            <person name="Zhang X.Y."/>
            <person name="Comes H.P."/>
            <person name="Liu X.H."/>
            <person name="Li Y.G."/>
            <person name="Kettle C.J."/>
            <person name="Jalonen R."/>
            <person name="Gaisberger H."/>
            <person name="Ma Y.Z."/>
            <person name="Qiu Y.X."/>
        </authorList>
    </citation>
    <scope>NUCLEOTIDE SEQUENCE [LARGE SCALE GENOMIC DNA]</scope>
    <source>
        <strain evidence="3">Hangzhou</strain>
    </source>
</reference>
<dbReference type="GO" id="GO:0045087">
    <property type="term" value="P:innate immune response"/>
    <property type="evidence" value="ECO:0007669"/>
    <property type="project" value="InterPro"/>
</dbReference>
<protein>
    <submittedName>
        <fullName evidence="3">Uncharacterized protein</fullName>
    </submittedName>
</protein>
<name>A0AAP0WZX7_LIQFO</name>
<evidence type="ECO:0000313" key="4">
    <source>
        <dbReference type="Proteomes" id="UP001415857"/>
    </source>
</evidence>
<evidence type="ECO:0000256" key="1">
    <source>
        <dbReference type="SAM" id="MobiDB-lite"/>
    </source>
</evidence>
<dbReference type="AlphaFoldDB" id="A0AAP0WZX7"/>
<feature type="signal peptide" evidence="2">
    <location>
        <begin position="1"/>
        <end position="27"/>
    </location>
</feature>
<dbReference type="PANTHER" id="PTHR34663">
    <property type="entry name" value="OS06G0637400 PROTEIN"/>
    <property type="match status" value="1"/>
</dbReference>
<dbReference type="PANTHER" id="PTHR34663:SF15">
    <property type="match status" value="1"/>
</dbReference>
<proteinExistence type="predicted"/>
<organism evidence="3 4">
    <name type="scientific">Liquidambar formosana</name>
    <name type="common">Formosan gum</name>
    <dbReference type="NCBI Taxonomy" id="63359"/>
    <lineage>
        <taxon>Eukaryota</taxon>
        <taxon>Viridiplantae</taxon>
        <taxon>Streptophyta</taxon>
        <taxon>Embryophyta</taxon>
        <taxon>Tracheophyta</taxon>
        <taxon>Spermatophyta</taxon>
        <taxon>Magnoliopsida</taxon>
        <taxon>eudicotyledons</taxon>
        <taxon>Gunneridae</taxon>
        <taxon>Pentapetalae</taxon>
        <taxon>Saxifragales</taxon>
        <taxon>Altingiaceae</taxon>
        <taxon>Liquidambar</taxon>
    </lineage>
</organism>
<dbReference type="Proteomes" id="UP001415857">
    <property type="component" value="Unassembled WGS sequence"/>
</dbReference>
<gene>
    <name evidence="3" type="ORF">L1049_015642</name>
</gene>
<keyword evidence="2" id="KW-0732">Signal</keyword>
<keyword evidence="4" id="KW-1185">Reference proteome</keyword>
<evidence type="ECO:0000256" key="2">
    <source>
        <dbReference type="SAM" id="SignalP"/>
    </source>
</evidence>
<dbReference type="EMBL" id="JBBPBK010000004">
    <property type="protein sequence ID" value="KAK9287229.1"/>
    <property type="molecule type" value="Genomic_DNA"/>
</dbReference>